<dbReference type="EMBL" id="FNYD01000003">
    <property type="protein sequence ID" value="SEJ02203.1"/>
    <property type="molecule type" value="Genomic_DNA"/>
</dbReference>
<dbReference type="AlphaFoldDB" id="A0A1H6VC92"/>
<evidence type="ECO:0000313" key="2">
    <source>
        <dbReference type="Proteomes" id="UP000199379"/>
    </source>
</evidence>
<proteinExistence type="predicted"/>
<dbReference type="RefSeq" id="WP_092363441.1">
    <property type="nucleotide sequence ID" value="NZ_BMGV01000003.1"/>
</dbReference>
<dbReference type="Proteomes" id="UP000199379">
    <property type="component" value="Unassembled WGS sequence"/>
</dbReference>
<keyword evidence="2" id="KW-1185">Reference proteome</keyword>
<protein>
    <submittedName>
        <fullName evidence="1">Uncharacterized protein</fullName>
    </submittedName>
</protein>
<reference evidence="1 2" key="1">
    <citation type="submission" date="2016-10" db="EMBL/GenBank/DDBJ databases">
        <authorList>
            <person name="de Groot N.N."/>
        </authorList>
    </citation>
    <scope>NUCLEOTIDE SEQUENCE [LARGE SCALE GENOMIC DNA]</scope>
    <source>
        <strain evidence="1 2">DSM 29340</strain>
    </source>
</reference>
<gene>
    <name evidence="1" type="ORF">SAMN05444007_103150</name>
</gene>
<evidence type="ECO:0000313" key="1">
    <source>
        <dbReference type="EMBL" id="SEJ02203.1"/>
    </source>
</evidence>
<sequence length="83" mass="9282">MEILGRDSWLESYRIAVEVDGVRVIAHVPERLFADRPGQRPSHQAAYEGIAARKAAIETSIADLVRGRPLRAPYDQILLAEDN</sequence>
<dbReference type="STRING" id="1227549.SAMN05444007_103150"/>
<accession>A0A1H6VC92</accession>
<name>A0A1H6VC92_9RHOB</name>
<organism evidence="1 2">
    <name type="scientific">Cribrihabitans marinus</name>
    <dbReference type="NCBI Taxonomy" id="1227549"/>
    <lineage>
        <taxon>Bacteria</taxon>
        <taxon>Pseudomonadati</taxon>
        <taxon>Pseudomonadota</taxon>
        <taxon>Alphaproteobacteria</taxon>
        <taxon>Rhodobacterales</taxon>
        <taxon>Paracoccaceae</taxon>
        <taxon>Cribrihabitans</taxon>
    </lineage>
</organism>
<dbReference type="OrthoDB" id="7864219at2"/>